<dbReference type="AlphaFoldDB" id="A0A7J6N0L4"/>
<evidence type="ECO:0000256" key="1">
    <source>
        <dbReference type="SAM" id="MobiDB-lite"/>
    </source>
</evidence>
<evidence type="ECO:0000313" key="2">
    <source>
        <dbReference type="EMBL" id="KAF4677413.1"/>
    </source>
</evidence>
<name>A0A7J6N0L4_PERCH</name>
<organism evidence="2 3">
    <name type="scientific">Perkinsus chesapeaki</name>
    <name type="common">Clam parasite</name>
    <name type="synonym">Perkinsus andrewsi</name>
    <dbReference type="NCBI Taxonomy" id="330153"/>
    <lineage>
        <taxon>Eukaryota</taxon>
        <taxon>Sar</taxon>
        <taxon>Alveolata</taxon>
        <taxon>Perkinsozoa</taxon>
        <taxon>Perkinsea</taxon>
        <taxon>Perkinsida</taxon>
        <taxon>Perkinsidae</taxon>
        <taxon>Perkinsus</taxon>
    </lineage>
</organism>
<dbReference type="Pfam" id="PF07004">
    <property type="entry name" value="SHIPPO-rpt"/>
    <property type="match status" value="3"/>
</dbReference>
<dbReference type="OrthoDB" id="186871at2759"/>
<feature type="region of interest" description="Disordered" evidence="1">
    <location>
        <begin position="149"/>
        <end position="174"/>
    </location>
</feature>
<dbReference type="EMBL" id="JAAPAO010000014">
    <property type="protein sequence ID" value="KAF4677413.1"/>
    <property type="molecule type" value="Genomic_DNA"/>
</dbReference>
<protein>
    <submittedName>
        <fullName evidence="2">Uncharacterized protein</fullName>
    </submittedName>
</protein>
<feature type="region of interest" description="Disordered" evidence="1">
    <location>
        <begin position="17"/>
        <end position="77"/>
    </location>
</feature>
<accession>A0A7J6N0L4</accession>
<evidence type="ECO:0000313" key="3">
    <source>
        <dbReference type="Proteomes" id="UP000591131"/>
    </source>
</evidence>
<reference evidence="2 3" key="1">
    <citation type="submission" date="2020-04" db="EMBL/GenBank/DDBJ databases">
        <title>Perkinsus chesapeaki whole genome sequence.</title>
        <authorList>
            <person name="Bogema D.R."/>
        </authorList>
    </citation>
    <scope>NUCLEOTIDE SEQUENCE [LARGE SCALE GENOMIC DNA]</scope>
    <source>
        <strain evidence="2">ATCC PRA-425</strain>
    </source>
</reference>
<comment type="caution">
    <text evidence="2">The sequence shown here is derived from an EMBL/GenBank/DDBJ whole genome shotgun (WGS) entry which is preliminary data.</text>
</comment>
<gene>
    <name evidence="2" type="ORF">FOL47_001625</name>
</gene>
<dbReference type="Proteomes" id="UP000591131">
    <property type="component" value="Unassembled WGS sequence"/>
</dbReference>
<keyword evidence="3" id="KW-1185">Reference proteome</keyword>
<proteinExistence type="predicted"/>
<dbReference type="InterPro" id="IPR010736">
    <property type="entry name" value="SHIPPO-rpt"/>
</dbReference>
<sequence>MEEINFRVAGRMHGGRLWLGSTHEPHHEASQGNSPPSIPSRLETVLNKVPREPKGFGSEASRFEASRGPDGPGPGELELKRRIRYVGVTKRRPFGHDMLTSDSWSKKGTGSFASKSTRFSRWQRAGGVVPGPGAYDTPDSASRSIPSSYVGTLSGGGRVDRVPESKPGPGHYEPRYPYFTGVHTAVLSMSNPRGSATLQKSLPGPGTYDPKIPCRLEKNCPSKVAAPSVRPSTSPCRSILGLSKLANSDSVRSRASAGIGR</sequence>